<dbReference type="Pfam" id="PF01266">
    <property type="entry name" value="DAO"/>
    <property type="match status" value="1"/>
</dbReference>
<name>L0D7J7_SINAD</name>
<dbReference type="EMBL" id="CP003364">
    <property type="protein sequence ID" value="AGA24835.1"/>
    <property type="molecule type" value="Genomic_DNA"/>
</dbReference>
<organism evidence="6 7">
    <name type="scientific">Singulisphaera acidiphila (strain ATCC BAA-1392 / DSM 18658 / VKM B-2454 / MOB10)</name>
    <dbReference type="NCBI Taxonomy" id="886293"/>
    <lineage>
        <taxon>Bacteria</taxon>
        <taxon>Pseudomonadati</taxon>
        <taxon>Planctomycetota</taxon>
        <taxon>Planctomycetia</taxon>
        <taxon>Isosphaerales</taxon>
        <taxon>Isosphaeraceae</taxon>
        <taxon>Singulisphaera</taxon>
    </lineage>
</organism>
<dbReference type="InterPro" id="IPR036188">
    <property type="entry name" value="FAD/NAD-bd_sf"/>
</dbReference>
<dbReference type="RefSeq" id="WP_015244020.1">
    <property type="nucleotide sequence ID" value="NC_019892.1"/>
</dbReference>
<dbReference type="InterPro" id="IPR017741">
    <property type="entry name" value="FAD-dependent_OxRdtase_HpnW"/>
</dbReference>
<gene>
    <name evidence="6" type="ordered locus">Sinac_0396</name>
</gene>
<reference evidence="6 7" key="1">
    <citation type="submission" date="2012-02" db="EMBL/GenBank/DDBJ databases">
        <title>Complete sequence of chromosome of Singulisphaera acidiphila DSM 18658.</title>
        <authorList>
            <consortium name="US DOE Joint Genome Institute (JGI-PGF)"/>
            <person name="Lucas S."/>
            <person name="Copeland A."/>
            <person name="Lapidus A."/>
            <person name="Glavina del Rio T."/>
            <person name="Dalin E."/>
            <person name="Tice H."/>
            <person name="Bruce D."/>
            <person name="Goodwin L."/>
            <person name="Pitluck S."/>
            <person name="Peters L."/>
            <person name="Ovchinnikova G."/>
            <person name="Chertkov O."/>
            <person name="Kyrpides N."/>
            <person name="Mavromatis K."/>
            <person name="Ivanova N."/>
            <person name="Brettin T."/>
            <person name="Detter J.C."/>
            <person name="Han C."/>
            <person name="Larimer F."/>
            <person name="Land M."/>
            <person name="Hauser L."/>
            <person name="Markowitz V."/>
            <person name="Cheng J.-F."/>
            <person name="Hugenholtz P."/>
            <person name="Woyke T."/>
            <person name="Wu D."/>
            <person name="Tindall B."/>
            <person name="Pomrenke H."/>
            <person name="Brambilla E."/>
            <person name="Klenk H.-P."/>
            <person name="Eisen J.A."/>
        </authorList>
    </citation>
    <scope>NUCLEOTIDE SEQUENCE [LARGE SCALE GENOMIC DNA]</scope>
    <source>
        <strain evidence="7">ATCC BAA-1392 / DSM 18658 / VKM B-2454 / MOB10</strain>
    </source>
</reference>
<sequence length="376" mass="41045">MSDQLGVGIVGAGIVGLSHAYAAARRGHRVTVFERSPAACGASIRNFGMVWPIGQPAGESHATALRSRRIWLEVAKEAGIWVNPCGSIHLAHRDDEWDVLREFAEMAPGLGYDCHLLSPGEVVDRTDFANPDGLLGGLFSPTELCVNPRKVIRELPGWLGDRFGVQFEFGTTIAEVGSGWTRASGGRRWDFDRVVVCGGADFESLFPDLFASSGLRRCKLQMLKVGPPASGRLGPHLASGLTLRHYANFNACASLPRLRERIAAETPELDAFGIHVMVSQNDEGGLILGDSHEYDSAIEPFDKAAIDDLILRELRRVIRLPGWDVAERWHGVYAKHPTRPSYDAEPMPGVFIRSGTGGSGMTMAFGLADRTWELWS</sequence>
<dbReference type="AlphaFoldDB" id="L0D7J7"/>
<comment type="similarity">
    <text evidence="2">Belongs to the DadA oxidoreductase family.</text>
</comment>
<evidence type="ECO:0000256" key="3">
    <source>
        <dbReference type="ARBA" id="ARBA00022630"/>
    </source>
</evidence>
<dbReference type="SUPFAM" id="SSF51905">
    <property type="entry name" value="FAD/NAD(P)-binding domain"/>
    <property type="match status" value="1"/>
</dbReference>
<accession>L0D7J7</accession>
<protein>
    <submittedName>
        <fullName evidence="6">FAD dependent oxidoreductase TIGR03364</fullName>
    </submittedName>
</protein>
<dbReference type="eggNOG" id="COG0665">
    <property type="taxonomic scope" value="Bacteria"/>
</dbReference>
<keyword evidence="7" id="KW-1185">Reference proteome</keyword>
<dbReference type="OrthoDB" id="9799943at2"/>
<evidence type="ECO:0000256" key="1">
    <source>
        <dbReference type="ARBA" id="ARBA00001974"/>
    </source>
</evidence>
<feature type="domain" description="FAD dependent oxidoreductase" evidence="5">
    <location>
        <begin position="7"/>
        <end position="371"/>
    </location>
</feature>
<dbReference type="Gene3D" id="3.50.50.60">
    <property type="entry name" value="FAD/NAD(P)-binding domain"/>
    <property type="match status" value="1"/>
</dbReference>
<evidence type="ECO:0000256" key="2">
    <source>
        <dbReference type="ARBA" id="ARBA00009410"/>
    </source>
</evidence>
<evidence type="ECO:0000313" key="6">
    <source>
        <dbReference type="EMBL" id="AGA24835.1"/>
    </source>
</evidence>
<evidence type="ECO:0000313" key="7">
    <source>
        <dbReference type="Proteomes" id="UP000010798"/>
    </source>
</evidence>
<dbReference type="Gene3D" id="3.30.9.10">
    <property type="entry name" value="D-Amino Acid Oxidase, subunit A, domain 2"/>
    <property type="match status" value="1"/>
</dbReference>
<dbReference type="GO" id="GO:0005737">
    <property type="term" value="C:cytoplasm"/>
    <property type="evidence" value="ECO:0007669"/>
    <property type="project" value="TreeGrafter"/>
</dbReference>
<dbReference type="KEGG" id="saci:Sinac_0396"/>
<proteinExistence type="inferred from homology"/>
<dbReference type="PANTHER" id="PTHR13847">
    <property type="entry name" value="SARCOSINE DEHYDROGENASE-RELATED"/>
    <property type="match status" value="1"/>
</dbReference>
<evidence type="ECO:0000259" key="5">
    <source>
        <dbReference type="Pfam" id="PF01266"/>
    </source>
</evidence>
<evidence type="ECO:0000256" key="4">
    <source>
        <dbReference type="ARBA" id="ARBA00023002"/>
    </source>
</evidence>
<dbReference type="InterPro" id="IPR006076">
    <property type="entry name" value="FAD-dep_OxRdtase"/>
</dbReference>
<dbReference type="Proteomes" id="UP000010798">
    <property type="component" value="Chromosome"/>
</dbReference>
<comment type="cofactor">
    <cofactor evidence="1">
        <name>FAD</name>
        <dbReference type="ChEBI" id="CHEBI:57692"/>
    </cofactor>
</comment>
<dbReference type="HOGENOM" id="CLU_060691_2_1_0"/>
<keyword evidence="3" id="KW-0285">Flavoprotein</keyword>
<dbReference type="NCBIfam" id="TIGR03364">
    <property type="entry name" value="HpnW_proposed"/>
    <property type="match status" value="1"/>
</dbReference>
<dbReference type="PANTHER" id="PTHR13847:SF286">
    <property type="entry name" value="D-AMINO ACID DEHYDROGENASE"/>
    <property type="match status" value="1"/>
</dbReference>
<dbReference type="STRING" id="886293.Sinac_0396"/>
<dbReference type="GO" id="GO:0016491">
    <property type="term" value="F:oxidoreductase activity"/>
    <property type="evidence" value="ECO:0007669"/>
    <property type="project" value="UniProtKB-KW"/>
</dbReference>
<keyword evidence="4" id="KW-0560">Oxidoreductase</keyword>